<feature type="active site" description="Nucleophile" evidence="6">
    <location>
        <position position="1281"/>
    </location>
</feature>
<sequence length="1984" mass="225893">MSPCAVASTDMELVYKICLVFLFPFFCFGEGWKFGPGQGRIFIAGPLSVELMNSLNFKSGCMGEPMLYSVEARLDCLCHQQSLTSLSSHFAKLRAKGVTHFKVALPWSRILPEMKAQKPNKRNVECYQQLLTTLKYADLKPVLILHQHGLPKSLGARLGSTTFADLFAEYADFSFRTFGESVGTWITFSHLPENIKELPLEDPKDFPLEMLVSAHQKAYKIYHEKHSFKDGKVSISLDFSDNQLVLPESFISSVWGSIDFLSLSLRYNCKTEASIEKMLSEIKHLIHDKDVLLFTLNFSGCSSVEENLPTTMASIFSAEAQVKGYDVNSFLENLAVPKASSHKDPAVQPKQKEDSTRAGTPLSTYQKTWGKFANQTELERDSFLSDTFPSGFLWGTSTASFNVEGAWAENGKGESIWDRYGHQGQIHKNQTADVACDSYRKAEYDIYLLRGLQPKIYKFSISWSRIFANGDNSLNPQGVNYYNKLIDNLLDSGIEPMVTLFHWDLPQVLQDFGGWQNESIIDAFVNYAAFCFATFGDRVKLWITFHEPWVITYAGYGTGQHPPGIVSPGMASYQVAHIILKAHARTWHVYNMQYRSRQQGKVGIVLNSDWAEPRNPGSPQDLKAAERYLQFMLGWFAHPIFINGDYPEILKTQIAETIKQCSVDIAKLPTFNSEEKKMVQGTADFFGLSHYTSRLVGVLDNQTCNSDYETIGGFTRHVDPSWPTTAAPWLHVVPWGLRRLLHFVSEEYTKSNIPIYIAANGAPIDDGADLINDTARVDYYRLYINEALKAVKEDGVDVRAYIARSLIDGFEGMSGYSQKFGFHNVNFEDANRQRTPRKSAYFFSSVIENNGFPNASMIKHTQPFRKHFSMFSRLPNLSASEVPSKAKIVWEKFSGQTDFERDMYFYDTFPEDFLWGVSTSAYQIEGGWNADGKGPSIWDNFTHASGKIKNNHTGDIACDSYNKVDEDLYLLKALKVNSYRFSFSWSRIFPDGRNQSINSHGVDYYNRLINGLLAANITPMVTLYHWDLPQALQDIGGWENPDLIELFNSYADFCFQTFGDRVKFWITFNEPVIISWFGYDTGVHPPNVENNPGDALYKVGHTILKAHARVYHTYDQKYRKSQEGVISISLNIDWVEPKTRRNSRNVEAADRFLQFTAGWFAHPIFKNGDYPSAMKWTVGNRTDLQKLPVTRLPVFTEEEKQFIRGTADVFCLNYYTASFIQHKTTKLKPFSYETDQERGLERDFSWPTTALANTPAVPWGLRRLLNWIKEEYGNLPIYITENGIGIKAKSDVDDTKRIFYYKTHIDEALKAYKLDGVNLRGFFAWSLMDNFEWLHGYEPRFGLHQVDFENPNRPRTPKESAIYYSEIIRNNGFPLSKDDEFLYGEFPKNFYWSVATAAYQIEGAWREDGKGLSIWDQFAHTPLKIDSDDNGDVACDSYHKIEADVAALNDIKVTHYRFSISWPRILPDGTTKHINEAGLKYYERLVDALLAANIQPQITLYHWDLPQALQNIGGWENETIIPKFKDYADLVFRRLGDKVKFWITLNEPYVISNLGHGYGVSAPGISGRPGRAPYIVGHNLIRAHAEVWHLYNETYRPRQKGLISLSISIEWAEPKNPHKQEDYEAAERYVQFFAGWFAHPIFKTGDYSDLMKKRIQERSSGKSRLPEFTESEKRRIKGTYDYFGLNHYTTILASNLNFPAFITSYDADRGVASIVDHSWLGSGSFWLKVTPFGFRRLLKWIKEEYNNPPIYVTENGVSERIDRGLNDTWRMHYLKSYINEALKGVVFDGVDLRGYTVWTLMDNFEWAVGFSEKFGLYYTNYTDPNLTRIPKESSKYYSSIIRCNGFPDPANGPHLCLEPQPEGTTKPPITNTTLPLTSSTTTKPPITNTTLPLTSSTTTKPPITNTTLPLTSSTATKPPITNTTLPLTSPTGLEDIKKVPFLGLDLTSSEAEIALYVLFVLCLLAILGFAGSLCAFKKAKNMRR</sequence>
<evidence type="ECO:0000256" key="5">
    <source>
        <dbReference type="ARBA" id="ARBA00023295"/>
    </source>
</evidence>
<evidence type="ECO:0000313" key="11">
    <source>
        <dbReference type="RefSeq" id="XP_034280163.1"/>
    </source>
</evidence>
<comment type="similarity">
    <text evidence="1">Belongs to the glycosyl hydrolase 1 family.</text>
</comment>
<feature type="transmembrane region" description="Helical" evidence="9">
    <location>
        <begin position="1953"/>
        <end position="1976"/>
    </location>
</feature>
<evidence type="ECO:0000256" key="9">
    <source>
        <dbReference type="SAM" id="Phobius"/>
    </source>
</evidence>
<feature type="compositionally biased region" description="Basic and acidic residues" evidence="8">
    <location>
        <begin position="341"/>
        <end position="356"/>
    </location>
</feature>
<comment type="subunit">
    <text evidence="2">Homodimer.</text>
</comment>
<feature type="region of interest" description="Disordered" evidence="8">
    <location>
        <begin position="340"/>
        <end position="360"/>
    </location>
</feature>
<dbReference type="GO" id="GO:0005975">
    <property type="term" value="P:carbohydrate metabolic process"/>
    <property type="evidence" value="ECO:0007669"/>
    <property type="project" value="InterPro"/>
</dbReference>
<dbReference type="Pfam" id="PF00232">
    <property type="entry name" value="Glyco_hydro_1"/>
    <property type="match status" value="4"/>
</dbReference>
<dbReference type="PROSITE" id="PS00653">
    <property type="entry name" value="GLYCOSYL_HYDROL_F1_2"/>
    <property type="match status" value="3"/>
</dbReference>
<dbReference type="PROSITE" id="PS00572">
    <property type="entry name" value="GLYCOSYL_HYDROL_F1_1"/>
    <property type="match status" value="2"/>
</dbReference>
<evidence type="ECO:0000256" key="4">
    <source>
        <dbReference type="ARBA" id="ARBA00023180"/>
    </source>
</evidence>
<dbReference type="KEGG" id="pgut:117669655"/>
<dbReference type="CTD" id="3938"/>
<evidence type="ECO:0000256" key="2">
    <source>
        <dbReference type="ARBA" id="ARBA00011738"/>
    </source>
</evidence>
<protein>
    <submittedName>
        <fullName evidence="11">Lactase/phlorizin hydrolase</fullName>
    </submittedName>
</protein>
<dbReference type="InterPro" id="IPR018120">
    <property type="entry name" value="Glyco_hydro_1_AS"/>
</dbReference>
<keyword evidence="9" id="KW-1133">Transmembrane helix</keyword>
<dbReference type="PRINTS" id="PR00131">
    <property type="entry name" value="GLHYDRLASE1"/>
</dbReference>
<dbReference type="FunFam" id="3.20.20.80:FF:000013">
    <property type="entry name" value="lactase-phlorizin hydrolase"/>
    <property type="match status" value="3"/>
</dbReference>
<evidence type="ECO:0000256" key="3">
    <source>
        <dbReference type="ARBA" id="ARBA00022801"/>
    </source>
</evidence>
<dbReference type="InterPro" id="IPR033132">
    <property type="entry name" value="GH_1_N_CS"/>
</dbReference>
<dbReference type="SUPFAM" id="SSF51445">
    <property type="entry name" value="(Trans)glycosidases"/>
    <property type="match status" value="4"/>
</dbReference>
<accession>A0A6P9C7N8</accession>
<dbReference type="OrthoDB" id="65569at2759"/>
<dbReference type="Proteomes" id="UP001652622">
    <property type="component" value="Unplaced"/>
</dbReference>
<keyword evidence="5 7" id="KW-0326">Glycosidase</keyword>
<keyword evidence="9" id="KW-0472">Membrane</keyword>
<keyword evidence="10" id="KW-1185">Reference proteome</keyword>
<keyword evidence="4" id="KW-0325">Glycoprotein</keyword>
<keyword evidence="3 7" id="KW-0378">Hydrolase</keyword>
<name>A0A6P9C7N8_PANGU</name>
<evidence type="ECO:0000256" key="1">
    <source>
        <dbReference type="ARBA" id="ARBA00010838"/>
    </source>
</evidence>
<feature type="region of interest" description="Disordered" evidence="8">
    <location>
        <begin position="1874"/>
        <end position="1926"/>
    </location>
</feature>
<dbReference type="OMA" id="AHWAEPK"/>
<organism evidence="10 11">
    <name type="scientific">Pantherophis guttatus</name>
    <name type="common">Corn snake</name>
    <name type="synonym">Elaphe guttata</name>
    <dbReference type="NCBI Taxonomy" id="94885"/>
    <lineage>
        <taxon>Eukaryota</taxon>
        <taxon>Metazoa</taxon>
        <taxon>Chordata</taxon>
        <taxon>Craniata</taxon>
        <taxon>Vertebrata</taxon>
        <taxon>Euteleostomi</taxon>
        <taxon>Lepidosauria</taxon>
        <taxon>Squamata</taxon>
        <taxon>Bifurcata</taxon>
        <taxon>Unidentata</taxon>
        <taxon>Episquamata</taxon>
        <taxon>Toxicofera</taxon>
        <taxon>Serpentes</taxon>
        <taxon>Colubroidea</taxon>
        <taxon>Colubridae</taxon>
        <taxon>Colubrinae</taxon>
        <taxon>Pantherophis</taxon>
    </lineage>
</organism>
<evidence type="ECO:0000256" key="8">
    <source>
        <dbReference type="SAM" id="MobiDB-lite"/>
    </source>
</evidence>
<dbReference type="PANTHER" id="PTHR10353:SF38">
    <property type="entry name" value="LACTASE_PHLORIZIN HYDROLASE"/>
    <property type="match status" value="1"/>
</dbReference>
<proteinExistence type="inferred from homology"/>
<dbReference type="PANTHER" id="PTHR10353">
    <property type="entry name" value="GLYCOSYL HYDROLASE"/>
    <property type="match status" value="1"/>
</dbReference>
<gene>
    <name evidence="11" type="primary">LCT</name>
</gene>
<dbReference type="InterPro" id="IPR017853">
    <property type="entry name" value="GH"/>
</dbReference>
<dbReference type="RefSeq" id="XP_034280163.1">
    <property type="nucleotide sequence ID" value="XM_034424272.1"/>
</dbReference>
<dbReference type="GeneID" id="117669655"/>
<dbReference type="Gene3D" id="3.20.20.80">
    <property type="entry name" value="Glycosidases"/>
    <property type="match status" value="4"/>
</dbReference>
<feature type="active site" description="Nucleophile" evidence="6">
    <location>
        <position position="1754"/>
    </location>
</feature>
<evidence type="ECO:0000313" key="10">
    <source>
        <dbReference type="Proteomes" id="UP001652622"/>
    </source>
</evidence>
<dbReference type="GO" id="GO:0008422">
    <property type="term" value="F:beta-glucosidase activity"/>
    <property type="evidence" value="ECO:0007669"/>
    <property type="project" value="TreeGrafter"/>
</dbReference>
<evidence type="ECO:0000256" key="7">
    <source>
        <dbReference type="RuleBase" id="RU004468"/>
    </source>
</evidence>
<reference evidence="11" key="1">
    <citation type="submission" date="2025-08" db="UniProtKB">
        <authorList>
            <consortium name="RefSeq"/>
        </authorList>
    </citation>
    <scope>IDENTIFICATION</scope>
    <source>
        <tissue evidence="11">Blood</tissue>
    </source>
</reference>
<dbReference type="InParanoid" id="A0A6P9C7N8"/>
<dbReference type="InterPro" id="IPR001360">
    <property type="entry name" value="Glyco_hydro_1"/>
</dbReference>
<feature type="compositionally biased region" description="Low complexity" evidence="8">
    <location>
        <begin position="1874"/>
        <end position="1919"/>
    </location>
</feature>
<keyword evidence="9" id="KW-0812">Transmembrane</keyword>
<evidence type="ECO:0000256" key="6">
    <source>
        <dbReference type="PROSITE-ProRule" id="PRU10055"/>
    </source>
</evidence>